<feature type="chain" id="PRO_5047185297" evidence="1">
    <location>
        <begin position="25"/>
        <end position="67"/>
    </location>
</feature>
<proteinExistence type="predicted"/>
<keyword evidence="1" id="KW-0732">Signal</keyword>
<protein>
    <submittedName>
        <fullName evidence="2">Uncharacterized protein</fullName>
    </submittedName>
</protein>
<dbReference type="EMBL" id="JBHSDU010000010">
    <property type="protein sequence ID" value="MFC4311846.1"/>
    <property type="molecule type" value="Genomic_DNA"/>
</dbReference>
<dbReference type="RefSeq" id="WP_380600738.1">
    <property type="nucleotide sequence ID" value="NZ_JBHSDU010000010.1"/>
</dbReference>
<feature type="signal peptide" evidence="1">
    <location>
        <begin position="1"/>
        <end position="24"/>
    </location>
</feature>
<comment type="caution">
    <text evidence="2">The sequence shown here is derived from an EMBL/GenBank/DDBJ whole genome shotgun (WGS) entry which is preliminary data.</text>
</comment>
<evidence type="ECO:0000313" key="2">
    <source>
        <dbReference type="EMBL" id="MFC4311846.1"/>
    </source>
</evidence>
<name>A0ABV8SWC3_9GAMM</name>
<evidence type="ECO:0000313" key="3">
    <source>
        <dbReference type="Proteomes" id="UP001595904"/>
    </source>
</evidence>
<dbReference type="Proteomes" id="UP001595904">
    <property type="component" value="Unassembled WGS sequence"/>
</dbReference>
<reference evidence="3" key="1">
    <citation type="journal article" date="2019" name="Int. J. Syst. Evol. Microbiol.">
        <title>The Global Catalogue of Microorganisms (GCM) 10K type strain sequencing project: providing services to taxonomists for standard genome sequencing and annotation.</title>
        <authorList>
            <consortium name="The Broad Institute Genomics Platform"/>
            <consortium name="The Broad Institute Genome Sequencing Center for Infectious Disease"/>
            <person name="Wu L."/>
            <person name="Ma J."/>
        </authorList>
    </citation>
    <scope>NUCLEOTIDE SEQUENCE [LARGE SCALE GENOMIC DNA]</scope>
    <source>
        <strain evidence="3">CGMCC 1.10759</strain>
    </source>
</reference>
<gene>
    <name evidence="2" type="ORF">ACFPN2_22370</name>
</gene>
<evidence type="ECO:0000256" key="1">
    <source>
        <dbReference type="SAM" id="SignalP"/>
    </source>
</evidence>
<keyword evidence="3" id="KW-1185">Reference proteome</keyword>
<accession>A0ABV8SWC3</accession>
<sequence>MRTRSVRAWMAVASVALFANTGLAQNQSAGELEEVVVTGVRDSLQIVDLYTLLASGLSEAYRPGRRD</sequence>
<organism evidence="2 3">
    <name type="scientific">Steroidobacter flavus</name>
    <dbReference type="NCBI Taxonomy" id="1842136"/>
    <lineage>
        <taxon>Bacteria</taxon>
        <taxon>Pseudomonadati</taxon>
        <taxon>Pseudomonadota</taxon>
        <taxon>Gammaproteobacteria</taxon>
        <taxon>Steroidobacterales</taxon>
        <taxon>Steroidobacteraceae</taxon>
        <taxon>Steroidobacter</taxon>
    </lineage>
</organism>